<dbReference type="RefSeq" id="WP_373657194.1">
    <property type="nucleotide sequence ID" value="NZ_JBGUAW010000013.1"/>
</dbReference>
<dbReference type="InterPro" id="IPR013321">
    <property type="entry name" value="Arc_rbn_hlx_hlx"/>
</dbReference>
<comment type="caution">
    <text evidence="3">The sequence shown here is derived from an EMBL/GenBank/DDBJ whole genome shotgun (WGS) entry which is preliminary data.</text>
</comment>
<dbReference type="SUPFAM" id="SSF47598">
    <property type="entry name" value="Ribbon-helix-helix"/>
    <property type="match status" value="1"/>
</dbReference>
<accession>A0ABV4TYM5</accession>
<feature type="region of interest" description="Disordered" evidence="1">
    <location>
        <begin position="60"/>
        <end position="81"/>
    </location>
</feature>
<evidence type="ECO:0000313" key="4">
    <source>
        <dbReference type="Proteomes" id="UP001575181"/>
    </source>
</evidence>
<dbReference type="EMBL" id="JBGUAW010000013">
    <property type="protein sequence ID" value="MFA9462407.1"/>
    <property type="molecule type" value="Genomic_DNA"/>
</dbReference>
<evidence type="ECO:0000259" key="2">
    <source>
        <dbReference type="Pfam" id="PF22513"/>
    </source>
</evidence>
<evidence type="ECO:0000313" key="3">
    <source>
        <dbReference type="EMBL" id="MFA9462407.1"/>
    </source>
</evidence>
<dbReference type="Proteomes" id="UP001575181">
    <property type="component" value="Unassembled WGS sequence"/>
</dbReference>
<dbReference type="Pfam" id="PF22513">
    <property type="entry name" value="FitA-like_RHH"/>
    <property type="match status" value="1"/>
</dbReference>
<feature type="compositionally biased region" description="Basic and acidic residues" evidence="1">
    <location>
        <begin position="67"/>
        <end position="81"/>
    </location>
</feature>
<dbReference type="InterPro" id="IPR053853">
    <property type="entry name" value="FitA-like_RHH"/>
</dbReference>
<protein>
    <submittedName>
        <fullName evidence="3">Plasmid stabilization protein</fullName>
    </submittedName>
</protein>
<proteinExistence type="predicted"/>
<dbReference type="InterPro" id="IPR010985">
    <property type="entry name" value="Ribbon_hlx_hlx"/>
</dbReference>
<keyword evidence="4" id="KW-1185">Reference proteome</keyword>
<dbReference type="Gene3D" id="1.10.1220.10">
    <property type="entry name" value="Met repressor-like"/>
    <property type="match status" value="1"/>
</dbReference>
<name>A0ABV4TYM5_9GAMM</name>
<gene>
    <name evidence="3" type="ORF">ACERLL_16470</name>
</gene>
<sequence>MANLTIRNLDDEVKDRLRIEAARHGRSMEEEVRHILRQAVAPSTLEQGVGSRIVGRFQGVGGCELPSPERQEPPRSPDFRE</sequence>
<reference evidence="3 4" key="1">
    <citation type="submission" date="2024-08" db="EMBL/GenBank/DDBJ databases">
        <title>Whole-genome sequencing of halo(alkali)philic microorganisms from hypersaline lakes.</title>
        <authorList>
            <person name="Sorokin D.Y."/>
            <person name="Merkel A.Y."/>
            <person name="Messina E."/>
            <person name="Yakimov M."/>
        </authorList>
    </citation>
    <scope>NUCLEOTIDE SEQUENCE [LARGE SCALE GENOMIC DNA]</scope>
    <source>
        <strain evidence="3 4">Cl-TMA</strain>
    </source>
</reference>
<organism evidence="3 4">
    <name type="scientific">Thiohalorhabdus methylotrophus</name>
    <dbReference type="NCBI Taxonomy" id="3242694"/>
    <lineage>
        <taxon>Bacteria</taxon>
        <taxon>Pseudomonadati</taxon>
        <taxon>Pseudomonadota</taxon>
        <taxon>Gammaproteobacteria</taxon>
        <taxon>Thiohalorhabdales</taxon>
        <taxon>Thiohalorhabdaceae</taxon>
        <taxon>Thiohalorhabdus</taxon>
    </lineage>
</organism>
<evidence type="ECO:0000256" key="1">
    <source>
        <dbReference type="SAM" id="MobiDB-lite"/>
    </source>
</evidence>
<feature type="domain" description="Antitoxin FitA-like ribbon-helix-helix" evidence="2">
    <location>
        <begin position="2"/>
        <end position="40"/>
    </location>
</feature>